<sequence length="177" mass="20505">MTDRPLLLLDVDGPLNPFGARIRRPRGYVTRRMHPANWSSRQKPGSRRLRRGLRIRLNPAHGERLLALPYELAWATTWMHEANELIGPVIGLPRDLPVIEFADLFAEDPDGLYWKTRQVLAWAAGRPFVWVDDMITDLDVRHAAEHHDAAALLLRIDPRRGLREEEFAELERWARAL</sequence>
<reference evidence="1 2" key="1">
    <citation type="submission" date="2024-03" db="EMBL/GenBank/DDBJ databases">
        <title>First Report of Pectobacterium brasiliscabiei causing potato scab in china.</title>
        <authorList>
            <person name="Handique U."/>
        </authorList>
    </citation>
    <scope>NUCLEOTIDE SEQUENCE [LARGE SCALE GENOMIC DNA]</scope>
    <source>
        <strain evidence="1 2">ZRIMU1503</strain>
    </source>
</reference>
<evidence type="ECO:0000313" key="1">
    <source>
        <dbReference type="EMBL" id="MEI5609241.1"/>
    </source>
</evidence>
<dbReference type="EMBL" id="JBBAYM010000004">
    <property type="protein sequence ID" value="MEI5609241.1"/>
    <property type="molecule type" value="Genomic_DNA"/>
</dbReference>
<proteinExistence type="predicted"/>
<evidence type="ECO:0000313" key="2">
    <source>
        <dbReference type="Proteomes" id="UP001365781"/>
    </source>
</evidence>
<gene>
    <name evidence="1" type="ORF">WB403_08690</name>
</gene>
<accession>A0ABU8G7S7</accession>
<dbReference type="Proteomes" id="UP001365781">
    <property type="component" value="Unassembled WGS sequence"/>
</dbReference>
<dbReference type="Pfam" id="PF18143">
    <property type="entry name" value="HAD_SAK_2"/>
    <property type="match status" value="1"/>
</dbReference>
<dbReference type="RefSeq" id="WP_336540868.1">
    <property type="nucleotide sequence ID" value="NZ_JBBAYL010000001.1"/>
</dbReference>
<comment type="caution">
    <text evidence="1">The sequence shown here is derived from an EMBL/GenBank/DDBJ whole genome shotgun (WGS) entry which is preliminary data.</text>
</comment>
<organism evidence="1 2">
    <name type="scientific">Streptomyces brasiliscabiei</name>
    <dbReference type="NCBI Taxonomy" id="2736302"/>
    <lineage>
        <taxon>Bacteria</taxon>
        <taxon>Bacillati</taxon>
        <taxon>Actinomycetota</taxon>
        <taxon>Actinomycetes</taxon>
        <taxon>Kitasatosporales</taxon>
        <taxon>Streptomycetaceae</taxon>
        <taxon>Streptomyces</taxon>
    </lineage>
</organism>
<keyword evidence="2" id="KW-1185">Reference proteome</keyword>
<protein>
    <submittedName>
        <fullName evidence="1">HAD domain-containing protein</fullName>
    </submittedName>
</protein>
<name>A0ABU8G7S7_9ACTN</name>